<evidence type="ECO:0000313" key="10">
    <source>
        <dbReference type="EMBL" id="EHB92490.1"/>
    </source>
</evidence>
<evidence type="ECO:0000256" key="5">
    <source>
        <dbReference type="ARBA" id="ARBA00022692"/>
    </source>
</evidence>
<dbReference type="Proteomes" id="UP000006008">
    <property type="component" value="Unassembled WGS sequence"/>
</dbReference>
<feature type="transmembrane region" description="Helical" evidence="8">
    <location>
        <begin position="21"/>
        <end position="38"/>
    </location>
</feature>
<dbReference type="PANTHER" id="PTHR30294:SF29">
    <property type="entry name" value="MULTIDRUG ABC TRANSPORTER PERMEASE YBHS-RELATED"/>
    <property type="match status" value="1"/>
</dbReference>
<evidence type="ECO:0000256" key="4">
    <source>
        <dbReference type="ARBA" id="ARBA00022475"/>
    </source>
</evidence>
<dbReference type="HOGENOM" id="CLU_039483_8_3_10"/>
<feature type="transmembrane region" description="Helical" evidence="8">
    <location>
        <begin position="177"/>
        <end position="201"/>
    </location>
</feature>
<evidence type="ECO:0000313" key="11">
    <source>
        <dbReference type="Proteomes" id="UP000006008"/>
    </source>
</evidence>
<gene>
    <name evidence="10" type="ORF">HMPREF9450_00694</name>
</gene>
<organism evidence="10 11">
    <name type="scientific">Alistipes indistinctus YIT 12060</name>
    <dbReference type="NCBI Taxonomy" id="742725"/>
    <lineage>
        <taxon>Bacteria</taxon>
        <taxon>Pseudomonadati</taxon>
        <taxon>Bacteroidota</taxon>
        <taxon>Bacteroidia</taxon>
        <taxon>Bacteroidales</taxon>
        <taxon>Rikenellaceae</taxon>
        <taxon>Alistipes</taxon>
    </lineage>
</organism>
<dbReference type="PROSITE" id="PS51012">
    <property type="entry name" value="ABC_TM2"/>
    <property type="match status" value="1"/>
</dbReference>
<dbReference type="GO" id="GO:0140359">
    <property type="term" value="F:ABC-type transporter activity"/>
    <property type="evidence" value="ECO:0007669"/>
    <property type="project" value="InterPro"/>
</dbReference>
<sequence>MLKFLLEKEFKQLLRGGMLPGILIMMPLMMMGLFPWAANMEMRNINVTVVDNDHSSYSSRLTGKVDASRYLHLESAAESYGAAMHRIERGSADLILEIPEHFERDITRDGMAPVMISANAVNGMKGSLGSIYASSVAMDFATEIAEENRAYATATDIPVVEVIPQNKFNPHMDYKVFMVPALMVMLLTMLCGFMPALNIVAEKEAGTIEQINVTPVGKFTFILAKLIPYWSIGFFVLTLCFGLARLFYGLAPAGSIVTIYAAAGLFVLTISGFGLMISNHSDTMQQATFVMMFFMVILILLSGLFTPISSMPQWAQDITILNPLKYLMQVMRLVYLKGSPFSQLTVQFAALAIFAVVLNLWAVLSYRKNS</sequence>
<dbReference type="Gene3D" id="3.40.1710.10">
    <property type="entry name" value="abc type-2 transporter like domain"/>
    <property type="match status" value="1"/>
</dbReference>
<dbReference type="InterPro" id="IPR047817">
    <property type="entry name" value="ABC2_TM_bact-type"/>
</dbReference>
<feature type="transmembrane region" description="Helical" evidence="8">
    <location>
        <begin position="222"/>
        <end position="244"/>
    </location>
</feature>
<feature type="transmembrane region" description="Helical" evidence="8">
    <location>
        <begin position="256"/>
        <end position="277"/>
    </location>
</feature>
<dbReference type="Pfam" id="PF12698">
    <property type="entry name" value="ABC2_membrane_3"/>
    <property type="match status" value="1"/>
</dbReference>
<evidence type="ECO:0000256" key="6">
    <source>
        <dbReference type="ARBA" id="ARBA00022989"/>
    </source>
</evidence>
<comment type="subcellular location">
    <subcellularLocation>
        <location evidence="1">Cell membrane</location>
        <topology evidence="1">Multi-pass membrane protein</topology>
    </subcellularLocation>
</comment>
<dbReference type="OrthoDB" id="9808686at2"/>
<protein>
    <recommendedName>
        <fullName evidence="9">ABC transmembrane type-2 domain-containing protein</fullName>
    </recommendedName>
</protein>
<evidence type="ECO:0000256" key="7">
    <source>
        <dbReference type="ARBA" id="ARBA00023136"/>
    </source>
</evidence>
<evidence type="ECO:0000259" key="9">
    <source>
        <dbReference type="PROSITE" id="PS51012"/>
    </source>
</evidence>
<dbReference type="GeneID" id="92816297"/>
<dbReference type="eggNOG" id="COG0842">
    <property type="taxonomic scope" value="Bacteria"/>
</dbReference>
<proteinExistence type="inferred from homology"/>
<accession>G5H7P1</accession>
<feature type="transmembrane region" description="Helical" evidence="8">
    <location>
        <begin position="344"/>
        <end position="364"/>
    </location>
</feature>
<feature type="domain" description="ABC transmembrane type-2" evidence="9">
    <location>
        <begin position="125"/>
        <end position="369"/>
    </location>
</feature>
<keyword evidence="4" id="KW-1003">Cell membrane</keyword>
<evidence type="ECO:0000256" key="8">
    <source>
        <dbReference type="SAM" id="Phobius"/>
    </source>
</evidence>
<dbReference type="GO" id="GO:0005886">
    <property type="term" value="C:plasma membrane"/>
    <property type="evidence" value="ECO:0007669"/>
    <property type="project" value="UniProtKB-SubCell"/>
</dbReference>
<feature type="transmembrane region" description="Helical" evidence="8">
    <location>
        <begin position="289"/>
        <end position="308"/>
    </location>
</feature>
<dbReference type="InterPro" id="IPR051449">
    <property type="entry name" value="ABC-2_transporter_component"/>
</dbReference>
<comment type="similarity">
    <text evidence="2">Belongs to the ABC-2 integral membrane protein family.</text>
</comment>
<evidence type="ECO:0000256" key="1">
    <source>
        <dbReference type="ARBA" id="ARBA00004651"/>
    </source>
</evidence>
<reference evidence="10 11" key="1">
    <citation type="submission" date="2011-08" db="EMBL/GenBank/DDBJ databases">
        <title>The Genome Sequence of Alistipes indistinctus YIT 12060.</title>
        <authorList>
            <consortium name="The Broad Institute Genome Sequencing Platform"/>
            <person name="Earl A."/>
            <person name="Ward D."/>
            <person name="Feldgarden M."/>
            <person name="Gevers D."/>
            <person name="Morotomi M."/>
            <person name="Young S.K."/>
            <person name="Zeng Q."/>
            <person name="Gargeya S."/>
            <person name="Fitzgerald M."/>
            <person name="Haas B."/>
            <person name="Abouelleil A."/>
            <person name="Alvarado L."/>
            <person name="Arachchi H.M."/>
            <person name="Berlin A."/>
            <person name="Brown A."/>
            <person name="Chapman S.B."/>
            <person name="Chen Z."/>
            <person name="Dunbar C."/>
            <person name="Freedman E."/>
            <person name="Gearin G."/>
            <person name="Gellesch M."/>
            <person name="Goldberg J."/>
            <person name="Griggs A."/>
            <person name="Gujja S."/>
            <person name="Heiman D."/>
            <person name="Howarth C."/>
            <person name="Larson L."/>
            <person name="Lui A."/>
            <person name="MacDonald P.J.P."/>
            <person name="Montmayeur A."/>
            <person name="Murphy C."/>
            <person name="Neiman D."/>
            <person name="Pearson M."/>
            <person name="Priest M."/>
            <person name="Roberts A."/>
            <person name="Saif S."/>
            <person name="Shea T."/>
            <person name="Shenoy N."/>
            <person name="Sisk P."/>
            <person name="Stolte C."/>
            <person name="Sykes S."/>
            <person name="Wortman J."/>
            <person name="Nusbaum C."/>
            <person name="Birren B."/>
        </authorList>
    </citation>
    <scope>NUCLEOTIDE SEQUENCE [LARGE SCALE GENOMIC DNA]</scope>
    <source>
        <strain evidence="10 11">YIT 12060</strain>
    </source>
</reference>
<keyword evidence="7 8" id="KW-0472">Membrane</keyword>
<dbReference type="InterPro" id="IPR013525">
    <property type="entry name" value="ABC2_TM"/>
</dbReference>
<comment type="caution">
    <text evidence="10">The sequence shown here is derived from an EMBL/GenBank/DDBJ whole genome shotgun (WGS) entry which is preliminary data.</text>
</comment>
<keyword evidence="6 8" id="KW-1133">Transmembrane helix</keyword>
<name>G5H7P1_9BACT</name>
<dbReference type="AlphaFoldDB" id="G5H7P1"/>
<keyword evidence="5 8" id="KW-0812">Transmembrane</keyword>
<dbReference type="PATRIC" id="fig|742725.3.peg.748"/>
<dbReference type="RefSeq" id="WP_009133500.1">
    <property type="nucleotide sequence ID" value="NZ_CP102250.1"/>
</dbReference>
<evidence type="ECO:0000256" key="2">
    <source>
        <dbReference type="ARBA" id="ARBA00007783"/>
    </source>
</evidence>
<keyword evidence="11" id="KW-1185">Reference proteome</keyword>
<keyword evidence="3" id="KW-0813">Transport</keyword>
<dbReference type="PANTHER" id="PTHR30294">
    <property type="entry name" value="MEMBRANE COMPONENT OF ABC TRANSPORTER YHHJ-RELATED"/>
    <property type="match status" value="1"/>
</dbReference>
<evidence type="ECO:0000256" key="3">
    <source>
        <dbReference type="ARBA" id="ARBA00022448"/>
    </source>
</evidence>
<dbReference type="EMBL" id="ADLD01000009">
    <property type="protein sequence ID" value="EHB92490.1"/>
    <property type="molecule type" value="Genomic_DNA"/>
</dbReference>
<dbReference type="STRING" id="742725.HMPREF9450_00694"/>